<protein>
    <recommendedName>
        <fullName evidence="1">Ribbon-helix-helix protein CopG domain-containing protein</fullName>
    </recommendedName>
</protein>
<dbReference type="SUPFAM" id="SSF47598">
    <property type="entry name" value="Ribbon-helix-helix"/>
    <property type="match status" value="1"/>
</dbReference>
<sequence length="69" mass="8110">MKKNVSLSLDEKLIKKIDDVCRVSERTKSWLVNKAVENYLDEIEDTETAFQRSKDLDSEFITEEELKKS</sequence>
<dbReference type="AlphaFoldDB" id="X1BPR3"/>
<accession>X1BPR3</accession>
<gene>
    <name evidence="2" type="ORF">S01H4_45161</name>
</gene>
<dbReference type="Gene3D" id="1.10.1220.10">
    <property type="entry name" value="Met repressor-like"/>
    <property type="match status" value="1"/>
</dbReference>
<feature type="non-terminal residue" evidence="2">
    <location>
        <position position="69"/>
    </location>
</feature>
<evidence type="ECO:0000259" key="1">
    <source>
        <dbReference type="Pfam" id="PF01402"/>
    </source>
</evidence>
<organism evidence="2">
    <name type="scientific">marine sediment metagenome</name>
    <dbReference type="NCBI Taxonomy" id="412755"/>
    <lineage>
        <taxon>unclassified sequences</taxon>
        <taxon>metagenomes</taxon>
        <taxon>ecological metagenomes</taxon>
    </lineage>
</organism>
<dbReference type="InterPro" id="IPR013321">
    <property type="entry name" value="Arc_rbn_hlx_hlx"/>
</dbReference>
<reference evidence="2" key="1">
    <citation type="journal article" date="2014" name="Front. Microbiol.">
        <title>High frequency of phylogenetically diverse reductive dehalogenase-homologous genes in deep subseafloor sedimentary metagenomes.</title>
        <authorList>
            <person name="Kawai M."/>
            <person name="Futagami T."/>
            <person name="Toyoda A."/>
            <person name="Takaki Y."/>
            <person name="Nishi S."/>
            <person name="Hori S."/>
            <person name="Arai W."/>
            <person name="Tsubouchi T."/>
            <person name="Morono Y."/>
            <person name="Uchiyama I."/>
            <person name="Ito T."/>
            <person name="Fujiyama A."/>
            <person name="Inagaki F."/>
            <person name="Takami H."/>
        </authorList>
    </citation>
    <scope>NUCLEOTIDE SEQUENCE</scope>
    <source>
        <strain evidence="2">Expedition CK06-06</strain>
    </source>
</reference>
<dbReference type="InterPro" id="IPR002145">
    <property type="entry name" value="CopG"/>
</dbReference>
<dbReference type="GO" id="GO:0006355">
    <property type="term" value="P:regulation of DNA-templated transcription"/>
    <property type="evidence" value="ECO:0007669"/>
    <property type="project" value="InterPro"/>
</dbReference>
<dbReference type="InterPro" id="IPR010985">
    <property type="entry name" value="Ribbon_hlx_hlx"/>
</dbReference>
<name>X1BPR3_9ZZZZ</name>
<dbReference type="EMBL" id="BART01025118">
    <property type="protein sequence ID" value="GAG96955.1"/>
    <property type="molecule type" value="Genomic_DNA"/>
</dbReference>
<feature type="domain" description="Ribbon-helix-helix protein CopG" evidence="1">
    <location>
        <begin position="3"/>
        <end position="41"/>
    </location>
</feature>
<evidence type="ECO:0000313" key="2">
    <source>
        <dbReference type="EMBL" id="GAG96955.1"/>
    </source>
</evidence>
<comment type="caution">
    <text evidence="2">The sequence shown here is derived from an EMBL/GenBank/DDBJ whole genome shotgun (WGS) entry which is preliminary data.</text>
</comment>
<dbReference type="Pfam" id="PF01402">
    <property type="entry name" value="RHH_1"/>
    <property type="match status" value="1"/>
</dbReference>
<proteinExistence type="predicted"/>